<reference evidence="2 4" key="1">
    <citation type="submission" date="2015-09" db="EMBL/GenBank/DDBJ databases">
        <authorList>
            <consortium name="Pathogen Informatics"/>
        </authorList>
    </citation>
    <scope>NUCLEOTIDE SEQUENCE [LARGE SCALE GENOMIC DNA]</scope>
    <source>
        <strain evidence="2 4">2789STDY5834842</strain>
    </source>
</reference>
<protein>
    <submittedName>
        <fullName evidence="3">DUF4422 domain-containing protein</fullName>
    </submittedName>
    <submittedName>
        <fullName evidence="2">Glycosyltransferase</fullName>
    </submittedName>
</protein>
<proteinExistence type="predicted"/>
<dbReference type="EMBL" id="CYZI01000058">
    <property type="protein sequence ID" value="CUP48054.1"/>
    <property type="molecule type" value="Genomic_DNA"/>
</dbReference>
<dbReference type="EMBL" id="JAJCQG010000057">
    <property type="protein sequence ID" value="MCB7282520.1"/>
    <property type="molecule type" value="Genomic_DNA"/>
</dbReference>
<keyword evidence="2" id="KW-0808">Transferase</keyword>
<dbReference type="Proteomes" id="UP000095333">
    <property type="component" value="Unassembled WGS sequence"/>
</dbReference>
<reference evidence="3" key="2">
    <citation type="submission" date="2021-10" db="EMBL/GenBank/DDBJ databases">
        <title>Collection of gut derived symbiotic bacterial strains cultured from healthy donors.</title>
        <authorList>
            <person name="Lin H."/>
            <person name="Littmann E."/>
            <person name="Kohout C."/>
            <person name="Pamer E.G."/>
        </authorList>
    </citation>
    <scope>NUCLEOTIDE SEQUENCE</scope>
    <source>
        <strain evidence="3">DFI.1.167</strain>
    </source>
</reference>
<gene>
    <name evidence="2" type="ORF">ERS852457_04183</name>
    <name evidence="3" type="ORF">LI282_15945</name>
</gene>
<dbReference type="Pfam" id="PF14393">
    <property type="entry name" value="DUF4422"/>
    <property type="match status" value="1"/>
</dbReference>
<dbReference type="InterPro" id="IPR025536">
    <property type="entry name" value="DUF4422"/>
</dbReference>
<accession>A0A174NHF9</accession>
<dbReference type="Proteomes" id="UP001199363">
    <property type="component" value="Unassembled WGS sequence"/>
</dbReference>
<organism evidence="2 4">
    <name type="scientific">Phocaeicola vulgatus</name>
    <name type="common">Bacteroides vulgatus</name>
    <dbReference type="NCBI Taxonomy" id="821"/>
    <lineage>
        <taxon>Bacteria</taxon>
        <taxon>Pseudomonadati</taxon>
        <taxon>Bacteroidota</taxon>
        <taxon>Bacteroidia</taxon>
        <taxon>Bacteroidales</taxon>
        <taxon>Bacteroidaceae</taxon>
        <taxon>Phocaeicola</taxon>
    </lineage>
</organism>
<evidence type="ECO:0000313" key="2">
    <source>
        <dbReference type="EMBL" id="CUP48054.1"/>
    </source>
</evidence>
<evidence type="ECO:0000313" key="3">
    <source>
        <dbReference type="EMBL" id="MCB7282520.1"/>
    </source>
</evidence>
<evidence type="ECO:0000259" key="1">
    <source>
        <dbReference type="Pfam" id="PF14393"/>
    </source>
</evidence>
<dbReference type="AlphaFoldDB" id="A0A174NHF9"/>
<dbReference type="RefSeq" id="WP_057251035.1">
    <property type="nucleotide sequence ID" value="NZ_CYZI01000058.1"/>
</dbReference>
<feature type="domain" description="DUF4422" evidence="1">
    <location>
        <begin position="4"/>
        <end position="220"/>
    </location>
</feature>
<name>A0A174NHF9_PHOVU</name>
<sequence length="258" mass="30649">MNIKILVAAHKQCEMPKSDVYLPVQVGKALHPDLDLGYQPDNEGENISEKNPYYSELTAIYWAWKNLKADCIGLVHYRRYLGMKHGKDKWQCLLTKEEAQALCKEHDIILPQKRRYYIESLWSHYEHTHDISHLEKTKAIIAKDYPEYLPAFNEVMKRTWGHMFNMFIMKKSYADEYCAWLFDILFKVEKQIDFSSLPAFDARLFGRISELLLDVWIETNGYSHKEIKMIQMGNENWPQKIKYFLAAKFFGKKYTQSR</sequence>
<evidence type="ECO:0000313" key="4">
    <source>
        <dbReference type="Proteomes" id="UP000095333"/>
    </source>
</evidence>
<dbReference type="GO" id="GO:0016740">
    <property type="term" value="F:transferase activity"/>
    <property type="evidence" value="ECO:0007669"/>
    <property type="project" value="UniProtKB-KW"/>
</dbReference>